<dbReference type="PANTHER" id="PTHR11469">
    <property type="entry name" value="GLUCOSE-6-PHOSPHATE ISOMERASE"/>
    <property type="match status" value="1"/>
</dbReference>
<dbReference type="PRINTS" id="PR00662">
    <property type="entry name" value="G6PISOMERASE"/>
</dbReference>
<keyword evidence="5 7" id="KW-0413">Isomerase</keyword>
<evidence type="ECO:0000256" key="3">
    <source>
        <dbReference type="ARBA" id="ARBA00022432"/>
    </source>
</evidence>
<evidence type="ECO:0000256" key="6">
    <source>
        <dbReference type="ARBA" id="ARBA00029321"/>
    </source>
</evidence>
<dbReference type="CDD" id="cd05015">
    <property type="entry name" value="SIS_PGI_1"/>
    <property type="match status" value="1"/>
</dbReference>
<dbReference type="Proteomes" id="UP000283255">
    <property type="component" value="Unassembled WGS sequence"/>
</dbReference>
<comment type="caution">
    <text evidence="9">The sequence shown here is derived from an EMBL/GenBank/DDBJ whole genome shotgun (WGS) entry which is preliminary data.</text>
</comment>
<comment type="subcellular location">
    <subcellularLocation>
        <location evidence="7">Cytoplasm</location>
    </subcellularLocation>
</comment>
<comment type="function">
    <text evidence="7">Catalyzes the reversible isomerization of glucose-6-phosphate to fructose-6-phosphate.</text>
</comment>
<dbReference type="OrthoDB" id="140919at2"/>
<dbReference type="Gene3D" id="3.40.50.10490">
    <property type="entry name" value="Glucose-6-phosphate isomerase like protein, domain 1"/>
    <property type="match status" value="2"/>
</dbReference>
<dbReference type="GO" id="GO:0048029">
    <property type="term" value="F:monosaccharide binding"/>
    <property type="evidence" value="ECO:0007669"/>
    <property type="project" value="TreeGrafter"/>
</dbReference>
<dbReference type="GO" id="GO:0005829">
    <property type="term" value="C:cytosol"/>
    <property type="evidence" value="ECO:0007669"/>
    <property type="project" value="TreeGrafter"/>
</dbReference>
<dbReference type="RefSeq" id="WP_119909745.1">
    <property type="nucleotide sequence ID" value="NZ_QZCH01000004.1"/>
</dbReference>
<keyword evidence="10" id="KW-1185">Reference proteome</keyword>
<dbReference type="Gene3D" id="1.10.1390.10">
    <property type="match status" value="1"/>
</dbReference>
<dbReference type="InterPro" id="IPR046348">
    <property type="entry name" value="SIS_dom_sf"/>
</dbReference>
<dbReference type="PROSITE" id="PS00174">
    <property type="entry name" value="P_GLUCOSE_ISOMERASE_2"/>
    <property type="match status" value="1"/>
</dbReference>
<dbReference type="Pfam" id="PF00342">
    <property type="entry name" value="PGI"/>
    <property type="match status" value="1"/>
</dbReference>
<evidence type="ECO:0000313" key="10">
    <source>
        <dbReference type="Proteomes" id="UP000283255"/>
    </source>
</evidence>
<dbReference type="FunFam" id="3.40.50.10490:FF:000004">
    <property type="entry name" value="Glucose-6-phosphate isomerase"/>
    <property type="match status" value="1"/>
</dbReference>
<dbReference type="PROSITE" id="PS51463">
    <property type="entry name" value="P_GLUCOSE_ISOMERASE_3"/>
    <property type="match status" value="1"/>
</dbReference>
<dbReference type="PROSITE" id="PS00765">
    <property type="entry name" value="P_GLUCOSE_ISOMERASE_1"/>
    <property type="match status" value="1"/>
</dbReference>
<dbReference type="SUPFAM" id="SSF53697">
    <property type="entry name" value="SIS domain"/>
    <property type="match status" value="1"/>
</dbReference>
<dbReference type="EMBL" id="QZCH01000004">
    <property type="protein sequence ID" value="RJG49410.1"/>
    <property type="molecule type" value="Genomic_DNA"/>
</dbReference>
<comment type="catalytic activity">
    <reaction evidence="6 7 8">
        <text>alpha-D-glucose 6-phosphate = beta-D-fructose 6-phosphate</text>
        <dbReference type="Rhea" id="RHEA:11816"/>
        <dbReference type="ChEBI" id="CHEBI:57634"/>
        <dbReference type="ChEBI" id="CHEBI:58225"/>
        <dbReference type="EC" id="5.3.1.9"/>
    </reaction>
</comment>
<dbReference type="FunFam" id="1.10.1390.10:FF:000001">
    <property type="entry name" value="Glucose-6-phosphate isomerase"/>
    <property type="match status" value="1"/>
</dbReference>
<dbReference type="InterPro" id="IPR035482">
    <property type="entry name" value="SIS_PGI_2"/>
</dbReference>
<evidence type="ECO:0000256" key="7">
    <source>
        <dbReference type="HAMAP-Rule" id="MF_00473"/>
    </source>
</evidence>
<dbReference type="GO" id="GO:0051156">
    <property type="term" value="P:glucose 6-phosphate metabolic process"/>
    <property type="evidence" value="ECO:0007669"/>
    <property type="project" value="TreeGrafter"/>
</dbReference>
<dbReference type="InterPro" id="IPR018189">
    <property type="entry name" value="Phosphoglucose_isomerase_CS"/>
</dbReference>
<evidence type="ECO:0000256" key="4">
    <source>
        <dbReference type="ARBA" id="ARBA00023152"/>
    </source>
</evidence>
<dbReference type="GO" id="GO:0004347">
    <property type="term" value="F:glucose-6-phosphate isomerase activity"/>
    <property type="evidence" value="ECO:0007669"/>
    <property type="project" value="UniProtKB-UniRule"/>
</dbReference>
<keyword evidence="4 7" id="KW-0324">Glycolysis</keyword>
<dbReference type="GO" id="GO:0006096">
    <property type="term" value="P:glycolytic process"/>
    <property type="evidence" value="ECO:0007669"/>
    <property type="project" value="UniProtKB-UniRule"/>
</dbReference>
<feature type="active site" description="Proton donor" evidence="7">
    <location>
        <position position="356"/>
    </location>
</feature>
<dbReference type="AlphaFoldDB" id="A0A418YH50"/>
<dbReference type="EC" id="5.3.1.9" evidence="7"/>
<evidence type="ECO:0000313" key="9">
    <source>
        <dbReference type="EMBL" id="RJG49410.1"/>
    </source>
</evidence>
<organism evidence="9 10">
    <name type="scientific">Motilimonas pumila</name>
    <dbReference type="NCBI Taxonomy" id="2303987"/>
    <lineage>
        <taxon>Bacteria</taxon>
        <taxon>Pseudomonadati</taxon>
        <taxon>Pseudomonadota</taxon>
        <taxon>Gammaproteobacteria</taxon>
        <taxon>Alteromonadales</taxon>
        <taxon>Alteromonadales genera incertae sedis</taxon>
        <taxon>Motilimonas</taxon>
    </lineage>
</organism>
<evidence type="ECO:0000256" key="8">
    <source>
        <dbReference type="RuleBase" id="RU000612"/>
    </source>
</evidence>
<comment type="similarity">
    <text evidence="2 7 8">Belongs to the GPI family.</text>
</comment>
<dbReference type="PANTHER" id="PTHR11469:SF1">
    <property type="entry name" value="GLUCOSE-6-PHOSPHATE ISOMERASE"/>
    <property type="match status" value="1"/>
</dbReference>
<feature type="active site" evidence="7">
    <location>
        <position position="387"/>
    </location>
</feature>
<reference evidence="9 10" key="1">
    <citation type="submission" date="2018-09" db="EMBL/GenBank/DDBJ databases">
        <authorList>
            <person name="Wang F."/>
        </authorList>
    </citation>
    <scope>NUCLEOTIDE SEQUENCE [LARGE SCALE GENOMIC DNA]</scope>
    <source>
        <strain evidence="9 10">PLHSC7-2</strain>
    </source>
</reference>
<keyword evidence="3 7" id="KW-0312">Gluconeogenesis</keyword>
<name>A0A418YH50_9GAMM</name>
<reference evidence="9 10" key="2">
    <citation type="submission" date="2019-01" db="EMBL/GenBank/DDBJ databases">
        <title>Motilimonas pumilus sp. nov., isolated from the gut of sea cucumber (Apostichopus japonicus).</title>
        <authorList>
            <person name="Wang F.-Q."/>
            <person name="Ren L.-H."/>
            <person name="Lin Y.-W."/>
            <person name="Sun G.-H."/>
            <person name="Du Z.-J."/>
            <person name="Zhao J.-X."/>
            <person name="Liu X.-J."/>
            <person name="Liu L.-J."/>
        </authorList>
    </citation>
    <scope>NUCLEOTIDE SEQUENCE [LARGE SCALE GENOMIC DNA]</scope>
    <source>
        <strain evidence="9 10">PLHSC7-2</strain>
    </source>
</reference>
<protein>
    <recommendedName>
        <fullName evidence="7">Glucose-6-phosphate isomerase</fullName>
        <shortName evidence="7">GPI</shortName>
        <ecNumber evidence="7">5.3.1.9</ecNumber>
    </recommendedName>
    <alternativeName>
        <fullName evidence="7">Phosphoglucose isomerase</fullName>
        <shortName evidence="7">PGI</shortName>
    </alternativeName>
    <alternativeName>
        <fullName evidence="7">Phosphohexose isomerase</fullName>
        <shortName evidence="7">PHI</shortName>
    </alternativeName>
</protein>
<dbReference type="InterPro" id="IPR001672">
    <property type="entry name" value="G6P_Isomerase"/>
</dbReference>
<keyword evidence="7" id="KW-0963">Cytoplasm</keyword>
<comment type="pathway">
    <text evidence="7">Carbohydrate biosynthesis; gluconeogenesis.</text>
</comment>
<dbReference type="InterPro" id="IPR023096">
    <property type="entry name" value="G6P_Isomerase_C"/>
</dbReference>
<dbReference type="UniPathway" id="UPA00138"/>
<feature type="active site" evidence="7">
    <location>
        <position position="515"/>
    </location>
</feature>
<accession>A0A418YH50</accession>
<dbReference type="InterPro" id="IPR035476">
    <property type="entry name" value="SIS_PGI_1"/>
</dbReference>
<dbReference type="GO" id="GO:0006094">
    <property type="term" value="P:gluconeogenesis"/>
    <property type="evidence" value="ECO:0007669"/>
    <property type="project" value="UniProtKB-UniRule"/>
</dbReference>
<dbReference type="HAMAP" id="MF_00473">
    <property type="entry name" value="G6P_isomerase"/>
    <property type="match status" value="1"/>
</dbReference>
<dbReference type="GO" id="GO:0097367">
    <property type="term" value="F:carbohydrate derivative binding"/>
    <property type="evidence" value="ECO:0007669"/>
    <property type="project" value="InterPro"/>
</dbReference>
<dbReference type="UniPathway" id="UPA00109">
    <property type="reaction ID" value="UER00181"/>
</dbReference>
<evidence type="ECO:0000256" key="5">
    <source>
        <dbReference type="ARBA" id="ARBA00023235"/>
    </source>
</evidence>
<gene>
    <name evidence="7" type="primary">pgi</name>
    <name evidence="9" type="ORF">D1Z90_05470</name>
</gene>
<sequence length="550" mass="61099">MLNTTNPTETQAWQKLQAHFDQSDIQLKDVFQQNPERFQQFSTSLGEELLLDYSKNLITEETLALLTELANEVDLSSAIKAMFNGEKINQTENRAVLHIALRNRSNTPVTVDGEDVMPAVNAVLAKMQAFCAKIHSGEWRGYTGKTITDIVNIGIGGSDLGPYMVTEALNSFKVEGINAHFVSNVDGTHITETLKKVNPETTLFLIASKTFTTQETMTNAHSARDWFLSSAKENAHVAKHFAALSTNAASVAEFGIDTDNMFEFWDWVGGRYSLCSAIGLSIALTIGYDNFEQLLAGAHSMDQHFANTEFENNIPVLLALIGIWYNNFYQAESEAILPYDQYMHRFAAYFQQGNMESNGKNCDRSGSPVDYQTGPIIWGEPGTNGQHAFYQLIHQGTKLIPCDFIAPAQSHNPAGDHHVKLLSNFFAQTEALAFGKTQQQVEAEFIAAGKSLDEVKDLVPFKVFTGNKPTNSVLVKKITPHTLGQLLAMYEHKIFVQGIIWNIFSFDQWGVELGKQLANKILPELNNDAAITSHDSSTNGLINTWKAWRG</sequence>
<dbReference type="CDD" id="cd05016">
    <property type="entry name" value="SIS_PGI_2"/>
    <property type="match status" value="1"/>
</dbReference>
<comment type="pathway">
    <text evidence="1 7 8">Carbohydrate degradation; glycolysis; D-glyceraldehyde 3-phosphate and glycerone phosphate from D-glucose: step 2/4.</text>
</comment>
<proteinExistence type="inferred from homology"/>
<evidence type="ECO:0000256" key="2">
    <source>
        <dbReference type="ARBA" id="ARBA00006604"/>
    </source>
</evidence>
<dbReference type="NCBIfam" id="NF001211">
    <property type="entry name" value="PRK00179.1"/>
    <property type="match status" value="1"/>
</dbReference>
<evidence type="ECO:0000256" key="1">
    <source>
        <dbReference type="ARBA" id="ARBA00004926"/>
    </source>
</evidence>